<gene>
    <name evidence="2" type="ORF">B0E34_16445</name>
</gene>
<accession>A0A202BWE6</accession>
<comment type="caution">
    <text evidence="2">The sequence shown here is derived from an EMBL/GenBank/DDBJ whole genome shotgun (WGS) entry which is preliminary data.</text>
</comment>
<reference evidence="3" key="1">
    <citation type="submission" date="2017-02" db="EMBL/GenBank/DDBJ databases">
        <authorList>
            <person name="Tetz G."/>
            <person name="Tetz V."/>
        </authorList>
    </citation>
    <scope>NUCLEOTIDE SEQUENCE [LARGE SCALE GENOMIC DNA]</scope>
    <source>
        <strain evidence="3">VT16-26</strain>
    </source>
</reference>
<sequence length="717" mass="79832">MAKKYADNIASIDTRIADLKAQNSGLINKALDVLKTSVFAIIIEIKNTLTNLLSGVISAIQAIIMDPIGFFKNLIAGVSQGFTNFGTNIWTHLKTGFFGWLTGAMKGISFTMPEDVFSLKGIFSITTQVLGLTWDGIRSIGARVIGEPVMKVLETASEKGLEIIPIVRKDGAAGLWEYLKDQFADLKATVMDAMMDIIQTQVIQAGIKWVMGLLTPVGAFIKAAMAIIDVVKFFIQRAAQIMELVKAFTDSIKAIASGNVSAVAKSIENALGRAVPVLIGFLASLLGIGGLADKILGVIRKIRQRIENAIVKFWNFVKGKAAKLLSKVGITKPGKKKDKVDEKHIKNMDSEIAPEPFTMNGESHTLTFENGEIYMASEKAPLTYKLTKFKNYVSRKPDADEFGGNGHKILEGIEKLQIRNERVKQDLTNAKKRVESPEKNQKMEEAKAKFDKLSEDIEKFGNDFKLEDLIESSKKTKYKPEKIDFYTSGDKQITIEYHYDVEVNGRNAKRTFKSSFKLDDNNLVQQQTIGYNLVTKEPGTRSHTESANQADSNQVIEHLKKNPEEQIEFNASHILADLFLGSGYKNTLNLVTASGNYNKQTMGDAEKDLLKELNRTEKIYKNIDNKNYITFDIKVTAKWKELVDNTITSELTKLNPNTDQELLESMHKILAKNVDPKLIQSVLYQVIGAKLNGAKKVTHNIRPIKIGSDETLKKILK</sequence>
<dbReference type="AlphaFoldDB" id="A0A202BWE6"/>
<dbReference type="RefSeq" id="WP_087711215.1">
    <property type="nucleotide sequence ID" value="NZ_MVAG01000128.1"/>
</dbReference>
<feature type="coiled-coil region" evidence="1">
    <location>
        <begin position="413"/>
        <end position="463"/>
    </location>
</feature>
<organism evidence="2 3">
    <name type="scientific">Chryseobacterium mucoviscidosis</name>
    <dbReference type="NCBI Taxonomy" id="1945581"/>
    <lineage>
        <taxon>Bacteria</taxon>
        <taxon>Pseudomonadati</taxon>
        <taxon>Bacteroidota</taxon>
        <taxon>Flavobacteriia</taxon>
        <taxon>Flavobacteriales</taxon>
        <taxon>Weeksellaceae</taxon>
        <taxon>Chryseobacterium group</taxon>
        <taxon>Chryseobacterium</taxon>
    </lineage>
</organism>
<protein>
    <submittedName>
        <fullName evidence="2">Uncharacterized protein</fullName>
    </submittedName>
</protein>
<dbReference type="EMBL" id="MVAG01000128">
    <property type="protein sequence ID" value="OVE55804.1"/>
    <property type="molecule type" value="Genomic_DNA"/>
</dbReference>
<evidence type="ECO:0000256" key="1">
    <source>
        <dbReference type="SAM" id="Coils"/>
    </source>
</evidence>
<keyword evidence="3" id="KW-1185">Reference proteome</keyword>
<keyword evidence="1" id="KW-0175">Coiled coil</keyword>
<dbReference type="Proteomes" id="UP000196355">
    <property type="component" value="Unassembled WGS sequence"/>
</dbReference>
<evidence type="ECO:0000313" key="3">
    <source>
        <dbReference type="Proteomes" id="UP000196355"/>
    </source>
</evidence>
<proteinExistence type="predicted"/>
<name>A0A202BWE6_9FLAO</name>
<evidence type="ECO:0000313" key="2">
    <source>
        <dbReference type="EMBL" id="OVE55804.1"/>
    </source>
</evidence>